<feature type="domain" description="HNH nuclease" evidence="1">
    <location>
        <begin position="230"/>
        <end position="278"/>
    </location>
</feature>
<dbReference type="Pfam" id="PF07463">
    <property type="entry name" value="NUMOD4"/>
    <property type="match status" value="1"/>
</dbReference>
<dbReference type="GO" id="GO:0016788">
    <property type="term" value="F:hydrolase activity, acting on ester bonds"/>
    <property type="evidence" value="ECO:0007669"/>
    <property type="project" value="InterPro"/>
</dbReference>
<dbReference type="Pfam" id="PF13392">
    <property type="entry name" value="HNH_3"/>
    <property type="match status" value="2"/>
</dbReference>
<dbReference type="SMART" id="SM00497">
    <property type="entry name" value="IENR1"/>
    <property type="match status" value="1"/>
</dbReference>
<dbReference type="InterPro" id="IPR044925">
    <property type="entry name" value="His-Me_finger_sf"/>
</dbReference>
<protein>
    <recommendedName>
        <fullName evidence="1">HNH nuclease domain-containing protein</fullName>
    </recommendedName>
</protein>
<dbReference type="AlphaFoldDB" id="A0A6C0IR59"/>
<reference evidence="2" key="1">
    <citation type="journal article" date="2020" name="Nature">
        <title>Giant virus diversity and host interactions through global metagenomics.</title>
        <authorList>
            <person name="Schulz F."/>
            <person name="Roux S."/>
            <person name="Paez-Espino D."/>
            <person name="Jungbluth S."/>
            <person name="Walsh D.A."/>
            <person name="Denef V.J."/>
            <person name="McMahon K.D."/>
            <person name="Konstantinidis K.T."/>
            <person name="Eloe-Fadrosh E.A."/>
            <person name="Kyrpides N.C."/>
            <person name="Woyke T."/>
        </authorList>
    </citation>
    <scope>NUCLEOTIDE SEQUENCE</scope>
    <source>
        <strain evidence="2">GVMAG-M-3300024301-20</strain>
    </source>
</reference>
<sequence length="343" mass="39720">MEDIEVWRNVSGWENYSVSNLGKVKNNKTGRLLKQYIRGGYSFVGLCQNHNSKTIPVHRLVSLAFIDNPENKKQVNHLDKNRSNNNISNLEWTTAFENCSHRSANVIQTTNQNIKVWRVDKDTDEKLELYNSLEEAGEWCVENGLTKNPKTARVCIGCTTKNIYKSSYGFKWIKKEQQHLDDEEWRNVKINGQVYANYFVSSLGRFKNSKGIIMENYKPHHSGYIFLRVNIQKYALHRIVAMTFIDNPENKPAVNHIDGNKTNNAVSNLEWCTIKENNEHNHKSGFIKYYNRKIGQYNLEGILIKEFSSIVEAMNKTDVKTTIKKALKGEQKTAGGFIWKYLD</sequence>
<dbReference type="InterPro" id="IPR036388">
    <property type="entry name" value="WH-like_DNA-bd_sf"/>
</dbReference>
<dbReference type="SUPFAM" id="SSF54060">
    <property type="entry name" value="His-Me finger endonucleases"/>
    <property type="match status" value="2"/>
</dbReference>
<dbReference type="EMBL" id="MN740245">
    <property type="protein sequence ID" value="QHT95701.1"/>
    <property type="molecule type" value="Genomic_DNA"/>
</dbReference>
<name>A0A6C0IR59_9ZZZZ</name>
<dbReference type="SMART" id="SM00507">
    <property type="entry name" value="HNHc"/>
    <property type="match status" value="2"/>
</dbReference>
<accession>A0A6C0IR59</accession>
<organism evidence="2">
    <name type="scientific">viral metagenome</name>
    <dbReference type="NCBI Taxonomy" id="1070528"/>
    <lineage>
        <taxon>unclassified sequences</taxon>
        <taxon>metagenomes</taxon>
        <taxon>organismal metagenomes</taxon>
    </lineage>
</organism>
<evidence type="ECO:0000313" key="2">
    <source>
        <dbReference type="EMBL" id="QHT95701.1"/>
    </source>
</evidence>
<dbReference type="InterPro" id="IPR003615">
    <property type="entry name" value="HNH_nuc"/>
</dbReference>
<dbReference type="Gene3D" id="1.10.10.10">
    <property type="entry name" value="Winged helix-like DNA-binding domain superfamily/Winged helix DNA-binding domain"/>
    <property type="match status" value="1"/>
</dbReference>
<evidence type="ECO:0000259" key="1">
    <source>
        <dbReference type="SMART" id="SM00507"/>
    </source>
</evidence>
<dbReference type="InterPro" id="IPR010902">
    <property type="entry name" value="NUMOD4"/>
</dbReference>
<feature type="domain" description="HNH nuclease" evidence="1">
    <location>
        <begin position="51"/>
        <end position="99"/>
    </location>
</feature>
<proteinExistence type="predicted"/>
<dbReference type="InterPro" id="IPR003647">
    <property type="entry name" value="Intron_nuc_1_rpt"/>
</dbReference>
<dbReference type="Gene3D" id="3.90.75.20">
    <property type="match status" value="2"/>
</dbReference>